<accession>A0A090I9X2</accession>
<organism evidence="2">
    <name type="scientific">Methanobacterium formicicum</name>
    <dbReference type="NCBI Taxonomy" id="2162"/>
    <lineage>
        <taxon>Archaea</taxon>
        <taxon>Methanobacteriati</taxon>
        <taxon>Methanobacteriota</taxon>
        <taxon>Methanomada group</taxon>
        <taxon>Methanobacteria</taxon>
        <taxon>Methanobacteriales</taxon>
        <taxon>Methanobacteriaceae</taxon>
        <taxon>Methanobacterium</taxon>
    </lineage>
</organism>
<evidence type="ECO:0000256" key="1">
    <source>
        <dbReference type="SAM" id="MobiDB-lite"/>
    </source>
</evidence>
<sequence>MHKVVKVDKKKEFSSITSSKESELSEKFKADLNRVREEVKKGKFSRYKNSKELATELGL</sequence>
<proteinExistence type="predicted"/>
<dbReference type="PATRIC" id="fig|2162.9.peg.1904"/>
<name>A0A090I9X2_METFO</name>
<reference evidence="3" key="2">
    <citation type="submission" date="2020-10" db="EMBL/GenBank/DDBJ databases">
        <title>Dehalococcoides mccartyi of a TCE/Cr reducing biochatode.</title>
        <authorList>
            <person name="Matturro B."/>
        </authorList>
    </citation>
    <scope>NUCLEOTIDE SEQUENCE</scope>
    <source>
        <strain evidence="3">Bin2</strain>
    </source>
</reference>
<dbReference type="AlphaFoldDB" id="A0A090I9X2"/>
<gene>
    <name evidence="2" type="ORF">DSM1535_1852</name>
    <name evidence="3" type="ORF">ISP06_10720</name>
</gene>
<evidence type="ECO:0000313" key="2">
    <source>
        <dbReference type="EMBL" id="CEA14177.1"/>
    </source>
</evidence>
<dbReference type="RefSeq" id="WP_048073257.1">
    <property type="nucleotide sequence ID" value="NZ_JADIIL010000038.1"/>
</dbReference>
<dbReference type="EMBL" id="LN515531">
    <property type="protein sequence ID" value="CEA14177.1"/>
    <property type="molecule type" value="Genomic_DNA"/>
</dbReference>
<feature type="region of interest" description="Disordered" evidence="1">
    <location>
        <begin position="1"/>
        <end position="23"/>
    </location>
</feature>
<feature type="compositionally biased region" description="Basic and acidic residues" evidence="1">
    <location>
        <begin position="1"/>
        <end position="13"/>
    </location>
</feature>
<dbReference type="EMBL" id="JADIIL010000038">
    <property type="protein sequence ID" value="MBF4475921.1"/>
    <property type="molecule type" value="Genomic_DNA"/>
</dbReference>
<dbReference type="Proteomes" id="UP000606900">
    <property type="component" value="Unassembled WGS sequence"/>
</dbReference>
<protein>
    <submittedName>
        <fullName evidence="2">Uncharacterized protein</fullName>
    </submittedName>
</protein>
<evidence type="ECO:0000313" key="3">
    <source>
        <dbReference type="EMBL" id="MBF4475921.1"/>
    </source>
</evidence>
<reference evidence="2" key="1">
    <citation type="submission" date="2014-08" db="EMBL/GenBank/DDBJ databases">
        <authorList>
            <person name="Wibberg D."/>
        </authorList>
    </citation>
    <scope>NUCLEOTIDE SEQUENCE</scope>
</reference>
<dbReference type="KEGG" id="mfi:DSM1535_1852"/>